<keyword evidence="2" id="KW-1003">Cell membrane</keyword>
<dbReference type="GO" id="GO:0004713">
    <property type="term" value="F:protein tyrosine kinase activity"/>
    <property type="evidence" value="ECO:0007669"/>
    <property type="project" value="TreeGrafter"/>
</dbReference>
<feature type="transmembrane region" description="Helical" evidence="6">
    <location>
        <begin position="16"/>
        <end position="45"/>
    </location>
</feature>
<organism evidence="9">
    <name type="scientific">Desulfobacca acetoxidans</name>
    <dbReference type="NCBI Taxonomy" id="60893"/>
    <lineage>
        <taxon>Bacteria</taxon>
        <taxon>Pseudomonadati</taxon>
        <taxon>Thermodesulfobacteriota</taxon>
        <taxon>Desulfobaccia</taxon>
        <taxon>Desulfobaccales</taxon>
        <taxon>Desulfobaccaceae</taxon>
        <taxon>Desulfobacca</taxon>
    </lineage>
</organism>
<dbReference type="Pfam" id="PF13807">
    <property type="entry name" value="GNVR"/>
    <property type="match status" value="1"/>
</dbReference>
<evidence type="ECO:0000259" key="8">
    <source>
        <dbReference type="Pfam" id="PF13807"/>
    </source>
</evidence>
<dbReference type="EMBL" id="DTKJ01000058">
    <property type="protein sequence ID" value="HGZ12262.1"/>
    <property type="molecule type" value="Genomic_DNA"/>
</dbReference>
<evidence type="ECO:0000256" key="4">
    <source>
        <dbReference type="ARBA" id="ARBA00022989"/>
    </source>
</evidence>
<dbReference type="InterPro" id="IPR032807">
    <property type="entry name" value="GNVR"/>
</dbReference>
<dbReference type="AlphaFoldDB" id="A0A7C5EP42"/>
<keyword evidence="4 6" id="KW-1133">Transmembrane helix</keyword>
<dbReference type="PANTHER" id="PTHR32309">
    <property type="entry name" value="TYROSINE-PROTEIN KINASE"/>
    <property type="match status" value="1"/>
</dbReference>
<evidence type="ECO:0000256" key="1">
    <source>
        <dbReference type="ARBA" id="ARBA00004651"/>
    </source>
</evidence>
<feature type="transmembrane region" description="Helical" evidence="6">
    <location>
        <begin position="437"/>
        <end position="461"/>
    </location>
</feature>
<proteinExistence type="predicted"/>
<feature type="domain" description="Polysaccharide chain length determinant N-terminal" evidence="7">
    <location>
        <begin position="10"/>
        <end position="104"/>
    </location>
</feature>
<comment type="subcellular location">
    <subcellularLocation>
        <location evidence="1">Cell membrane</location>
        <topology evidence="1">Multi-pass membrane protein</topology>
    </subcellularLocation>
</comment>
<keyword evidence="3 6" id="KW-0812">Transmembrane</keyword>
<dbReference type="Pfam" id="PF02706">
    <property type="entry name" value="Wzz"/>
    <property type="match status" value="1"/>
</dbReference>
<feature type="domain" description="Tyrosine-protein kinase G-rich" evidence="8">
    <location>
        <begin position="383"/>
        <end position="457"/>
    </location>
</feature>
<evidence type="ECO:0000259" key="7">
    <source>
        <dbReference type="Pfam" id="PF02706"/>
    </source>
</evidence>
<dbReference type="PANTHER" id="PTHR32309:SF13">
    <property type="entry name" value="FERRIC ENTEROBACTIN TRANSPORT PROTEIN FEPE"/>
    <property type="match status" value="1"/>
</dbReference>
<name>A0A7C5EP42_9BACT</name>
<sequence>MQDKTEGLKRISLRDVLFVIFSKLHVFLGIYLTLVLTTAALAFLLPPVYEVSGHVLVKPFLEPHLKLQAPLATNIRANPVTPQDINSEVNLLKSPQLLKTVVERLGLDRPEPASTWLGRLVKGVESGMKHLLVSLGLVVEVKPEDRAILELQNQLNIRPITLSNLIEISLKGPSPEKITKIVNTLLENYVDFHIQVYRVQGAKDFYAQQAEIFHRQLKETEADLKKFKNQYGVIDLTAQNEANVELLRTLRESLALTEAQIRERQLKVGVQSRNLARTGEPGALTKEVQSAILEELVRVLGPLLVERERLAIHYQKSSAKYRAVDRQVQEIKEAYQKQVRELLKGAQLDLEGLKNYADTIRGHIKKLEGQSLMLSQKQVDYERLLRDLKQNEKNYLLYLNKTEEARIEEQQEANRVSNVTVTTWAQVPSIPVFPKRFLMLLLAGSLGLLVALAGAFFAYYVDHTIKTPSDLGRYAGLPVFATIDLVERRTE</sequence>
<evidence type="ECO:0000256" key="2">
    <source>
        <dbReference type="ARBA" id="ARBA00022475"/>
    </source>
</evidence>
<evidence type="ECO:0000313" key="9">
    <source>
        <dbReference type="EMBL" id="HGZ12262.1"/>
    </source>
</evidence>
<comment type="caution">
    <text evidence="9">The sequence shown here is derived from an EMBL/GenBank/DDBJ whole genome shotgun (WGS) entry which is preliminary data.</text>
</comment>
<protein>
    <submittedName>
        <fullName evidence="9">Uncharacterized protein</fullName>
    </submittedName>
</protein>
<dbReference type="GO" id="GO:0005886">
    <property type="term" value="C:plasma membrane"/>
    <property type="evidence" value="ECO:0007669"/>
    <property type="project" value="UniProtKB-SubCell"/>
</dbReference>
<dbReference type="InterPro" id="IPR003856">
    <property type="entry name" value="LPS_length_determ_N"/>
</dbReference>
<gene>
    <name evidence="9" type="ORF">ENW48_08585</name>
</gene>
<keyword evidence="5 6" id="KW-0472">Membrane</keyword>
<accession>A0A7C5EP42</accession>
<evidence type="ECO:0000256" key="5">
    <source>
        <dbReference type="ARBA" id="ARBA00023136"/>
    </source>
</evidence>
<reference evidence="9" key="1">
    <citation type="journal article" date="2020" name="mSystems">
        <title>Genome- and Community-Level Interaction Insights into Carbon Utilization and Element Cycling Functions of Hydrothermarchaeota in Hydrothermal Sediment.</title>
        <authorList>
            <person name="Zhou Z."/>
            <person name="Liu Y."/>
            <person name="Xu W."/>
            <person name="Pan J."/>
            <person name="Luo Z.H."/>
            <person name="Li M."/>
        </authorList>
    </citation>
    <scope>NUCLEOTIDE SEQUENCE [LARGE SCALE GENOMIC DNA]</scope>
    <source>
        <strain evidence="9">SpSt-853</strain>
    </source>
</reference>
<evidence type="ECO:0000256" key="3">
    <source>
        <dbReference type="ARBA" id="ARBA00022692"/>
    </source>
</evidence>
<dbReference type="InterPro" id="IPR050445">
    <property type="entry name" value="Bact_polysacc_biosynth/exp"/>
</dbReference>
<evidence type="ECO:0000256" key="6">
    <source>
        <dbReference type="SAM" id="Phobius"/>
    </source>
</evidence>